<evidence type="ECO:0000313" key="1">
    <source>
        <dbReference type="EMBL" id="MCD7447385.1"/>
    </source>
</evidence>
<name>A0ABS8RKP6_DATST</name>
<dbReference type="Proteomes" id="UP000823775">
    <property type="component" value="Unassembled WGS sequence"/>
</dbReference>
<keyword evidence="2" id="KW-1185">Reference proteome</keyword>
<accession>A0ABS8RKP6</accession>
<comment type="caution">
    <text evidence="1">The sequence shown here is derived from an EMBL/GenBank/DDBJ whole genome shotgun (WGS) entry which is preliminary data.</text>
</comment>
<protein>
    <submittedName>
        <fullName evidence="1">Uncharacterized protein</fullName>
    </submittedName>
</protein>
<proteinExistence type="predicted"/>
<dbReference type="EMBL" id="JACEIK010000035">
    <property type="protein sequence ID" value="MCD7447385.1"/>
    <property type="molecule type" value="Genomic_DNA"/>
</dbReference>
<sequence>MSFSAKSLCAITELKIQKKFKQQPDARAGAPRQRPNFCRRNLCRSKIDEEQSKGKKKKMFNSMLSNTCQTKRCISSPSPPDMAVSQPLDHNVLDMIWTVHLHWILFQIDNVCYYPDSCTKGSRTPV</sequence>
<gene>
    <name evidence="1" type="ORF">HAX54_028457</name>
</gene>
<evidence type="ECO:0000313" key="2">
    <source>
        <dbReference type="Proteomes" id="UP000823775"/>
    </source>
</evidence>
<reference evidence="1 2" key="1">
    <citation type="journal article" date="2021" name="BMC Genomics">
        <title>Datura genome reveals duplications of psychoactive alkaloid biosynthetic genes and high mutation rate following tissue culture.</title>
        <authorList>
            <person name="Rajewski A."/>
            <person name="Carter-House D."/>
            <person name="Stajich J."/>
            <person name="Litt A."/>
        </authorList>
    </citation>
    <scope>NUCLEOTIDE SEQUENCE [LARGE SCALE GENOMIC DNA]</scope>
    <source>
        <strain evidence="1">AR-01</strain>
    </source>
</reference>
<organism evidence="1 2">
    <name type="scientific">Datura stramonium</name>
    <name type="common">Jimsonweed</name>
    <name type="synonym">Common thornapple</name>
    <dbReference type="NCBI Taxonomy" id="4076"/>
    <lineage>
        <taxon>Eukaryota</taxon>
        <taxon>Viridiplantae</taxon>
        <taxon>Streptophyta</taxon>
        <taxon>Embryophyta</taxon>
        <taxon>Tracheophyta</taxon>
        <taxon>Spermatophyta</taxon>
        <taxon>Magnoliopsida</taxon>
        <taxon>eudicotyledons</taxon>
        <taxon>Gunneridae</taxon>
        <taxon>Pentapetalae</taxon>
        <taxon>asterids</taxon>
        <taxon>lamiids</taxon>
        <taxon>Solanales</taxon>
        <taxon>Solanaceae</taxon>
        <taxon>Solanoideae</taxon>
        <taxon>Datureae</taxon>
        <taxon>Datura</taxon>
    </lineage>
</organism>